<evidence type="ECO:0000256" key="2">
    <source>
        <dbReference type="ARBA" id="ARBA00022741"/>
    </source>
</evidence>
<sequence length="632" mass="67561">MSRNHWTIGIDFGTSNTAAAHTNPIKGTVEAVNLSHDRTTMSSSVYVESPDQIDVGDVAINKAETNPAGFVPAPKRVIPQQMFQVNGYDVPSSMPVAAVLSSVVQRVAREHGNEQPSELVLTHPEAWSSNEIKVLLDAAAQLGLSAATITTISEPQAAAHYYSQAKSLEPGQRIAVFDFGGGTLDIAVLQANEDETFDVIAARGDNTLGGKNFDALMRTWVDQQLEDRNPELLDYFRTKAPLQERHALEDSIRRAKELLSEASYATVVASGRGGTERFQITRGEFEELIAPALDKAEELTEVTLADAGIHSPDDLVALYLTGGSSRIPIVQERLKKFGRLATLDDPKTVVAQGAISALRPIVRGMTPQKMGAPEPAPAPGVGGTPAYLPPQANPYGGQQPAPPVAPPTPTPPPHTDLAAKRKGPSGRTIGIMVAAVVAVVAIAGISGYRYLLASSDETTQTTQAEPQTAGADATSESTSTTAADGKLDSQDAVLAKVPANIKDGTENCRVDGTTSSGNLRVRCEVKPLAEESKYFGRTSEYDKPGLSFAIDPNEARYEQHKITEGLYDDRGQENNTLGNADNTANAHITGPTTVDNEFNGRYTNTETGLMITSYDFKDMASAEEYFRSKALL</sequence>
<evidence type="ECO:0000256" key="4">
    <source>
        <dbReference type="ARBA" id="ARBA00023016"/>
    </source>
</evidence>
<evidence type="ECO:0000256" key="1">
    <source>
        <dbReference type="ARBA" id="ARBA00007381"/>
    </source>
</evidence>
<dbReference type="GO" id="GO:0140662">
    <property type="term" value="F:ATP-dependent protein folding chaperone"/>
    <property type="evidence" value="ECO:0007669"/>
    <property type="project" value="InterPro"/>
</dbReference>
<dbReference type="SUPFAM" id="SSF53067">
    <property type="entry name" value="Actin-like ATPase domain"/>
    <property type="match status" value="2"/>
</dbReference>
<dbReference type="PROSITE" id="PS01036">
    <property type="entry name" value="HSP70_3"/>
    <property type="match status" value="1"/>
</dbReference>
<evidence type="ECO:0000313" key="8">
    <source>
        <dbReference type="EMBL" id="TWT24168.1"/>
    </source>
</evidence>
<evidence type="ECO:0000256" key="3">
    <source>
        <dbReference type="ARBA" id="ARBA00022840"/>
    </source>
</evidence>
<protein>
    <submittedName>
        <fullName evidence="8">Hsp70 family protein</fullName>
    </submittedName>
</protein>
<evidence type="ECO:0000256" key="7">
    <source>
        <dbReference type="SAM" id="Phobius"/>
    </source>
</evidence>
<dbReference type="Gene3D" id="3.30.420.40">
    <property type="match status" value="2"/>
</dbReference>
<comment type="similarity">
    <text evidence="1">Belongs to the heat shock protein 70 family.</text>
</comment>
<feature type="compositionally biased region" description="Low complexity" evidence="6">
    <location>
        <begin position="459"/>
        <end position="484"/>
    </location>
</feature>
<gene>
    <name evidence="8" type="ORF">FRX94_08935</name>
</gene>
<feature type="region of interest" description="Disordered" evidence="6">
    <location>
        <begin position="459"/>
        <end position="489"/>
    </location>
</feature>
<dbReference type="InterPro" id="IPR018181">
    <property type="entry name" value="Heat_shock_70_CS"/>
</dbReference>
<keyword evidence="9" id="KW-1185">Reference proteome</keyword>
<dbReference type="Gene3D" id="3.90.640.10">
    <property type="entry name" value="Actin, Chain A, domain 4"/>
    <property type="match status" value="1"/>
</dbReference>
<organism evidence="8 9">
    <name type="scientific">Corynebacterium canis</name>
    <dbReference type="NCBI Taxonomy" id="679663"/>
    <lineage>
        <taxon>Bacteria</taxon>
        <taxon>Bacillati</taxon>
        <taxon>Actinomycetota</taxon>
        <taxon>Actinomycetes</taxon>
        <taxon>Mycobacteriales</taxon>
        <taxon>Corynebacteriaceae</taxon>
        <taxon>Corynebacterium</taxon>
    </lineage>
</organism>
<name>A0A5C5UE36_9CORY</name>
<dbReference type="Pfam" id="PF00012">
    <property type="entry name" value="HSP70"/>
    <property type="match status" value="1"/>
</dbReference>
<feature type="transmembrane region" description="Helical" evidence="7">
    <location>
        <begin position="429"/>
        <end position="451"/>
    </location>
</feature>
<keyword evidence="2" id="KW-0547">Nucleotide-binding</keyword>
<evidence type="ECO:0000313" key="9">
    <source>
        <dbReference type="Proteomes" id="UP000320791"/>
    </source>
</evidence>
<evidence type="ECO:0000256" key="5">
    <source>
        <dbReference type="ARBA" id="ARBA00023186"/>
    </source>
</evidence>
<dbReference type="OrthoDB" id="9766019at2"/>
<evidence type="ECO:0000256" key="6">
    <source>
        <dbReference type="SAM" id="MobiDB-lite"/>
    </source>
</evidence>
<keyword evidence="7" id="KW-0472">Membrane</keyword>
<feature type="compositionally biased region" description="Pro residues" evidence="6">
    <location>
        <begin position="400"/>
        <end position="414"/>
    </location>
</feature>
<dbReference type="InterPro" id="IPR043129">
    <property type="entry name" value="ATPase_NBD"/>
</dbReference>
<dbReference type="EMBL" id="VOHM01000019">
    <property type="protein sequence ID" value="TWT24168.1"/>
    <property type="molecule type" value="Genomic_DNA"/>
</dbReference>
<keyword evidence="5" id="KW-0143">Chaperone</keyword>
<dbReference type="RefSeq" id="WP_146324779.1">
    <property type="nucleotide sequence ID" value="NZ_BAABLR010000022.1"/>
</dbReference>
<feature type="region of interest" description="Disordered" evidence="6">
    <location>
        <begin position="366"/>
        <end position="423"/>
    </location>
</feature>
<accession>A0A5C5UE36</accession>
<dbReference type="InterPro" id="IPR013126">
    <property type="entry name" value="Hsp_70_fam"/>
</dbReference>
<proteinExistence type="inferred from homology"/>
<dbReference type="PANTHER" id="PTHR42749:SF1">
    <property type="entry name" value="CELL SHAPE-DETERMINING PROTEIN MREB"/>
    <property type="match status" value="1"/>
</dbReference>
<comment type="caution">
    <text evidence="8">The sequence shown here is derived from an EMBL/GenBank/DDBJ whole genome shotgun (WGS) entry which is preliminary data.</text>
</comment>
<dbReference type="GO" id="GO:0005524">
    <property type="term" value="F:ATP binding"/>
    <property type="evidence" value="ECO:0007669"/>
    <property type="project" value="UniProtKB-KW"/>
</dbReference>
<dbReference type="PRINTS" id="PR00301">
    <property type="entry name" value="HEATSHOCK70"/>
</dbReference>
<dbReference type="Proteomes" id="UP000320791">
    <property type="component" value="Unassembled WGS sequence"/>
</dbReference>
<keyword evidence="7" id="KW-1133">Transmembrane helix</keyword>
<keyword evidence="4" id="KW-0346">Stress response</keyword>
<keyword evidence="3" id="KW-0067">ATP-binding</keyword>
<dbReference type="PANTHER" id="PTHR42749">
    <property type="entry name" value="CELL SHAPE-DETERMINING PROTEIN MREB"/>
    <property type="match status" value="1"/>
</dbReference>
<keyword evidence="7" id="KW-0812">Transmembrane</keyword>
<dbReference type="AlphaFoldDB" id="A0A5C5UE36"/>
<reference evidence="8 9" key="1">
    <citation type="submission" date="2019-08" db="EMBL/GenBank/DDBJ databases">
        <authorList>
            <person name="Lei W."/>
        </authorList>
    </citation>
    <scope>NUCLEOTIDE SEQUENCE [LARGE SCALE GENOMIC DNA]</scope>
    <source>
        <strain evidence="8 9">CCUG 58627</strain>
    </source>
</reference>